<dbReference type="EnsemblFungi" id="CEF72917">
    <property type="protein sequence ID" value="CEF72917"/>
    <property type="gene ID" value="FGRRES_15089"/>
</dbReference>
<feature type="chain" id="PRO_5010018597" evidence="1">
    <location>
        <begin position="18"/>
        <end position="78"/>
    </location>
</feature>
<accession>A0A098D3A6</accession>
<evidence type="ECO:0000313" key="2">
    <source>
        <dbReference type="EMBL" id="CEF72917.1"/>
    </source>
</evidence>
<reference evidence="3 4" key="2">
    <citation type="journal article" date="2010" name="Nature">
        <title>Comparative genomics reveals mobile pathogenicity chromosomes in Fusarium.</title>
        <authorList>
            <person name="Ma L.J."/>
            <person name="van der Does H.C."/>
            <person name="Borkovich K.A."/>
            <person name="Coleman J.J."/>
            <person name="Daboussi M.J."/>
            <person name="Di Pietro A."/>
            <person name="Dufresne M."/>
            <person name="Freitag M."/>
            <person name="Grabherr M."/>
            <person name="Henrissat B."/>
            <person name="Houterman P.M."/>
            <person name="Kang S."/>
            <person name="Shim W.B."/>
            <person name="Woloshuk C."/>
            <person name="Xie X."/>
            <person name="Xu J.R."/>
            <person name="Antoniw J."/>
            <person name="Baker S.E."/>
            <person name="Bluhm B.H."/>
            <person name="Breakspear A."/>
            <person name="Brown D.W."/>
            <person name="Butchko R.A."/>
            <person name="Chapman S."/>
            <person name="Coulson R."/>
            <person name="Coutinho P.M."/>
            <person name="Danchin E.G."/>
            <person name="Diener A."/>
            <person name="Gale L.R."/>
            <person name="Gardiner D.M."/>
            <person name="Goff S."/>
            <person name="Hammond-Kosack K.E."/>
            <person name="Hilburn K."/>
            <person name="Hua-Van A."/>
            <person name="Jonkers W."/>
            <person name="Kazan K."/>
            <person name="Kodira C.D."/>
            <person name="Koehrsen M."/>
            <person name="Kumar L."/>
            <person name="Lee Y.H."/>
            <person name="Li L."/>
            <person name="Manners J.M."/>
            <person name="Miranda-Saavedra D."/>
            <person name="Mukherjee M."/>
            <person name="Park G."/>
            <person name="Park J."/>
            <person name="Park S.Y."/>
            <person name="Proctor R.H."/>
            <person name="Regev A."/>
            <person name="Ruiz-Roldan M.C."/>
            <person name="Sain D."/>
            <person name="Sakthikumar S."/>
            <person name="Sykes S."/>
            <person name="Schwartz D.C."/>
            <person name="Turgeon B.G."/>
            <person name="Wapinski I."/>
            <person name="Yoder O."/>
            <person name="Young S."/>
            <person name="Zeng Q."/>
            <person name="Zhou S."/>
            <person name="Galagan J."/>
            <person name="Cuomo C.A."/>
            <person name="Kistler H.C."/>
            <person name="Rep M."/>
        </authorList>
    </citation>
    <scope>GENOME REANNOTATION</scope>
    <source>
        <strain evidence="4">ATCC MYA-4620 / CBS 123657 / FGSC 9075 / NRRL 31084 / PH-1</strain>
        <strain evidence="3">PH-1 / ATCC MYA-4620 / FGSC 9075 / NRRL 31084</strain>
    </source>
</reference>
<evidence type="ECO:0000313" key="4">
    <source>
        <dbReference type="Proteomes" id="UP000070720"/>
    </source>
</evidence>
<reference evidence="3 4" key="1">
    <citation type="journal article" date="2007" name="Science">
        <title>The Fusarium graminearum genome reveals a link between localized polymorphism and pathogen specialization.</title>
        <authorList>
            <person name="Cuomo C.A."/>
            <person name="Gueldener U."/>
            <person name="Xu J.-R."/>
            <person name="Trail F."/>
            <person name="Turgeon B.G."/>
            <person name="Di Pietro A."/>
            <person name="Walton J.D."/>
            <person name="Ma L.-J."/>
            <person name="Baker S.E."/>
            <person name="Rep M."/>
            <person name="Adam G."/>
            <person name="Antoniw J."/>
            <person name="Baldwin T."/>
            <person name="Calvo S.E."/>
            <person name="Chang Y.-L."/>
            <person name="DeCaprio D."/>
            <person name="Gale L.R."/>
            <person name="Gnerre S."/>
            <person name="Goswami R.S."/>
            <person name="Hammond-Kosack K."/>
            <person name="Harris L.J."/>
            <person name="Hilburn K."/>
            <person name="Kennell J.C."/>
            <person name="Kroken S."/>
            <person name="Magnuson J.K."/>
            <person name="Mannhaupt G."/>
            <person name="Mauceli E.W."/>
            <person name="Mewes H.-W."/>
            <person name="Mitterbauer R."/>
            <person name="Muehlbauer G."/>
            <person name="Muensterkoetter M."/>
            <person name="Nelson D."/>
            <person name="O'Donnell K."/>
            <person name="Ouellet T."/>
            <person name="Qi W."/>
            <person name="Quesneville H."/>
            <person name="Roncero M.I.G."/>
            <person name="Seong K.-Y."/>
            <person name="Tetko I.V."/>
            <person name="Urban M."/>
            <person name="Waalwijk C."/>
            <person name="Ward T.J."/>
            <person name="Yao J."/>
            <person name="Birren B.W."/>
            <person name="Kistler H.C."/>
        </authorList>
    </citation>
    <scope>NUCLEOTIDE SEQUENCE [LARGE SCALE GENOMIC DNA]</scope>
    <source>
        <strain evidence="4">ATCC MYA-4620 / CBS 123657 / FGSC 9075 / NRRL 31084 / PH-1</strain>
        <strain evidence="3">PH-1 / ATCC MYA-4620 / FGSC 9075 / NRRL 31084</strain>
    </source>
</reference>
<reference evidence="2 4" key="3">
    <citation type="journal article" date="2015" name="BMC Genomics">
        <title>The completed genome sequence of the pathogenic ascomycete fungus Fusarium graminearum.</title>
        <authorList>
            <person name="King R."/>
            <person name="Urban M."/>
            <person name="Hammond-Kosack M.C."/>
            <person name="Hassani-Pak K."/>
            <person name="Hammond-Kosack K.E."/>
        </authorList>
    </citation>
    <scope>NUCLEOTIDE SEQUENCE [LARGE SCALE GENOMIC DNA]</scope>
    <source>
        <strain evidence="4">ATCC MYA-4620 / CBS 123657 / FGSC 9075 / NRRL 31084 / PH-1</strain>
        <strain evidence="2">PH-1</strain>
    </source>
</reference>
<protein>
    <submittedName>
        <fullName evidence="2">Chromosome 1, complete genome</fullName>
    </submittedName>
</protein>
<accession>A0A0E0RNU2</accession>
<proteinExistence type="predicted"/>
<dbReference type="InParanoid" id="A0A098D3A6"/>
<dbReference type="Proteomes" id="UP000070720">
    <property type="component" value="Chromosome 1"/>
</dbReference>
<dbReference type="AlphaFoldDB" id="A0A098D3A6"/>
<evidence type="ECO:0000256" key="1">
    <source>
        <dbReference type="SAM" id="SignalP"/>
    </source>
</evidence>
<dbReference type="VEuPathDB" id="FungiDB:FGRAMPH1_01G02231"/>
<keyword evidence="4" id="KW-1185">Reference proteome</keyword>
<dbReference type="EMBL" id="HG970332">
    <property type="protein sequence ID" value="CEF72917.1"/>
    <property type="molecule type" value="Genomic_DNA"/>
</dbReference>
<keyword evidence="1" id="KW-0732">Signal</keyword>
<organism evidence="2 4">
    <name type="scientific">Gibberella zeae (strain ATCC MYA-4620 / CBS 123657 / FGSC 9075 / NRRL 31084 / PH-1)</name>
    <name type="common">Wheat head blight fungus</name>
    <name type="synonym">Fusarium graminearum</name>
    <dbReference type="NCBI Taxonomy" id="229533"/>
    <lineage>
        <taxon>Eukaryota</taxon>
        <taxon>Fungi</taxon>
        <taxon>Dikarya</taxon>
        <taxon>Ascomycota</taxon>
        <taxon>Pezizomycotina</taxon>
        <taxon>Sordariomycetes</taxon>
        <taxon>Hypocreomycetidae</taxon>
        <taxon>Hypocreales</taxon>
        <taxon>Nectriaceae</taxon>
        <taxon>Fusarium</taxon>
    </lineage>
</organism>
<sequence length="78" mass="8554">MWQSAALLIYSTLRTLASLPLTKPIELIASSCSIGKNQDPLLWALKTPLHNQAGILTTDAQRSVEIAHLLNNMKYPPA</sequence>
<reference evidence="3" key="4">
    <citation type="submission" date="2017-01" db="UniProtKB">
        <authorList>
            <consortium name="EnsemblFungi"/>
        </authorList>
    </citation>
    <scope>IDENTIFICATION</scope>
    <source>
        <strain evidence="3">PH-1 / ATCC MYA-4620 / FGSC 9075 / NRRL 31084</strain>
    </source>
</reference>
<feature type="signal peptide" evidence="1">
    <location>
        <begin position="1"/>
        <end position="17"/>
    </location>
</feature>
<evidence type="ECO:0000313" key="3">
    <source>
        <dbReference type="EnsemblFungi" id="CEF72917"/>
    </source>
</evidence>
<gene>
    <name evidence="2" type="ORF">FGRAMPH1_01T02231</name>
</gene>
<name>A0A098D3A6_GIBZE</name>